<dbReference type="OrthoDB" id="63241at2"/>
<protein>
    <submittedName>
        <fullName evidence="3">Alpha/beta hydrolase family protein</fullName>
    </submittedName>
</protein>
<dbReference type="EMBL" id="FUYZ01000001">
    <property type="protein sequence ID" value="SKB60239.1"/>
    <property type="molecule type" value="Genomic_DNA"/>
</dbReference>
<feature type="domain" description="Serine aminopeptidase S33" evidence="2">
    <location>
        <begin position="63"/>
        <end position="185"/>
    </location>
</feature>
<organism evidence="3 4">
    <name type="scientific">Soonwooa buanensis</name>
    <dbReference type="NCBI Taxonomy" id="619805"/>
    <lineage>
        <taxon>Bacteria</taxon>
        <taxon>Pseudomonadati</taxon>
        <taxon>Bacteroidota</taxon>
        <taxon>Flavobacteriia</taxon>
        <taxon>Flavobacteriales</taxon>
        <taxon>Weeksellaceae</taxon>
        <taxon>Chryseobacterium group</taxon>
        <taxon>Soonwooa</taxon>
    </lineage>
</organism>
<accession>A0A1T5CLC3</accession>
<dbReference type="SUPFAM" id="SSF53474">
    <property type="entry name" value="alpha/beta-Hydrolases"/>
    <property type="match status" value="1"/>
</dbReference>
<dbReference type="AlphaFoldDB" id="A0A1T5CLC3"/>
<reference evidence="3 4" key="1">
    <citation type="submission" date="2017-02" db="EMBL/GenBank/DDBJ databases">
        <authorList>
            <person name="Peterson S.W."/>
        </authorList>
    </citation>
    <scope>NUCLEOTIDE SEQUENCE [LARGE SCALE GENOMIC DNA]</scope>
    <source>
        <strain evidence="3 4">DSM 22323</strain>
    </source>
</reference>
<dbReference type="Gene3D" id="3.40.50.1820">
    <property type="entry name" value="alpha/beta hydrolase"/>
    <property type="match status" value="1"/>
</dbReference>
<keyword evidence="4" id="KW-1185">Reference proteome</keyword>
<evidence type="ECO:0000259" key="2">
    <source>
        <dbReference type="Pfam" id="PF12146"/>
    </source>
</evidence>
<dbReference type="Proteomes" id="UP000191112">
    <property type="component" value="Unassembled WGS sequence"/>
</dbReference>
<dbReference type="InterPro" id="IPR022742">
    <property type="entry name" value="Hydrolase_4"/>
</dbReference>
<keyword evidence="1 3" id="KW-0378">Hydrolase</keyword>
<dbReference type="GO" id="GO:0052689">
    <property type="term" value="F:carboxylic ester hydrolase activity"/>
    <property type="evidence" value="ECO:0007669"/>
    <property type="project" value="UniProtKB-ARBA"/>
</dbReference>
<dbReference type="InterPro" id="IPR050261">
    <property type="entry name" value="FrsA_esterase"/>
</dbReference>
<evidence type="ECO:0000313" key="4">
    <source>
        <dbReference type="Proteomes" id="UP000191112"/>
    </source>
</evidence>
<sequence length="262" mass="29367">MKKLIVLSLLGLGALTISCENHPKNLASISQNNFNFKSISFPSKDGKIRVYADYYDANSKNAPLILAFHQAGSSRGVYRDIAPRLVALGFNVLAVDLRSGYKFGNVLNESFSEANSKNLPTQFENSVPDIEAAYDYAKKNLNAKKVIYFGSSYSASLGFYSVSKHPQDYAALVTFSPGEYFKIENKTISDFAKDVNIPTFVSSAKDEKSHWIEIYNNVKSTKKQDFLPTNWEGYHGEVTLSSNFPDAEEYWKPLTKFLKTVK</sequence>
<evidence type="ECO:0000256" key="1">
    <source>
        <dbReference type="ARBA" id="ARBA00022801"/>
    </source>
</evidence>
<gene>
    <name evidence="3" type="ORF">SAMN05660477_00153</name>
</gene>
<dbReference type="PANTHER" id="PTHR22946:SF9">
    <property type="entry name" value="POLYKETIDE TRANSFERASE AF380"/>
    <property type="match status" value="1"/>
</dbReference>
<evidence type="ECO:0000313" key="3">
    <source>
        <dbReference type="EMBL" id="SKB60239.1"/>
    </source>
</evidence>
<dbReference type="STRING" id="619805.SAMN05660477_00153"/>
<dbReference type="RefSeq" id="WP_079665479.1">
    <property type="nucleotide sequence ID" value="NZ_FUYZ01000001.1"/>
</dbReference>
<dbReference type="PANTHER" id="PTHR22946">
    <property type="entry name" value="DIENELACTONE HYDROLASE DOMAIN-CONTAINING PROTEIN-RELATED"/>
    <property type="match status" value="1"/>
</dbReference>
<proteinExistence type="predicted"/>
<dbReference type="PROSITE" id="PS51257">
    <property type="entry name" value="PROKAR_LIPOPROTEIN"/>
    <property type="match status" value="1"/>
</dbReference>
<dbReference type="InterPro" id="IPR029058">
    <property type="entry name" value="AB_hydrolase_fold"/>
</dbReference>
<dbReference type="Pfam" id="PF12146">
    <property type="entry name" value="Hydrolase_4"/>
    <property type="match status" value="1"/>
</dbReference>
<name>A0A1T5CLC3_9FLAO</name>